<evidence type="ECO:0000313" key="2">
    <source>
        <dbReference type="Proteomes" id="UP000789525"/>
    </source>
</evidence>
<comment type="caution">
    <text evidence="1">The sequence shown here is derived from an EMBL/GenBank/DDBJ whole genome shotgun (WGS) entry which is preliminary data.</text>
</comment>
<dbReference type="EMBL" id="CAJVPT010020470">
    <property type="protein sequence ID" value="CAG8648300.1"/>
    <property type="molecule type" value="Genomic_DNA"/>
</dbReference>
<accession>A0ACA9NG24</accession>
<feature type="non-terminal residue" evidence="1">
    <location>
        <position position="1"/>
    </location>
</feature>
<organism evidence="1 2">
    <name type="scientific">Acaulospora colombiana</name>
    <dbReference type="NCBI Taxonomy" id="27376"/>
    <lineage>
        <taxon>Eukaryota</taxon>
        <taxon>Fungi</taxon>
        <taxon>Fungi incertae sedis</taxon>
        <taxon>Mucoromycota</taxon>
        <taxon>Glomeromycotina</taxon>
        <taxon>Glomeromycetes</taxon>
        <taxon>Diversisporales</taxon>
        <taxon>Acaulosporaceae</taxon>
        <taxon>Acaulospora</taxon>
    </lineage>
</organism>
<evidence type="ECO:0000313" key="1">
    <source>
        <dbReference type="EMBL" id="CAG8648300.1"/>
    </source>
</evidence>
<reference evidence="1" key="1">
    <citation type="submission" date="2021-06" db="EMBL/GenBank/DDBJ databases">
        <authorList>
            <person name="Kallberg Y."/>
            <person name="Tangrot J."/>
            <person name="Rosling A."/>
        </authorList>
    </citation>
    <scope>NUCLEOTIDE SEQUENCE</scope>
    <source>
        <strain evidence="1">CL356</strain>
    </source>
</reference>
<gene>
    <name evidence="1" type="ORF">ACOLOM_LOCUS8163</name>
</gene>
<proteinExistence type="predicted"/>
<keyword evidence="2" id="KW-1185">Reference proteome</keyword>
<sequence>IEDVRQPMLIGGFDEPPKRREKVTRKPPIPRGLTSSKASSQRPTGNAPSTSRSDPKGAVSNPRARQPTQPLVRQRDQKDSASTSVSRKPALPPRSASTIAHTVPDALVISAQLAPWLFMRASVEGTVEQLELETENLINQEKASLFEIEKHIRLQRQRLEISGQVEILEDLCHPENKTFATQIINLSSLLSTFLSSTKGISHLDTLRDLVHSHEWNPQGRALRKSLEALKRSLDVPASSHKPILKSERWADLFKQCDILLETRLSNLQKLVRLVPVVQEHQNRRMDLSVMNMALSTQRLE</sequence>
<dbReference type="Proteomes" id="UP000789525">
    <property type="component" value="Unassembled WGS sequence"/>
</dbReference>
<name>A0ACA9NG24_9GLOM</name>
<protein>
    <submittedName>
        <fullName evidence="1">12466_t:CDS:1</fullName>
    </submittedName>
</protein>